<keyword evidence="1" id="KW-0472">Membrane</keyword>
<dbReference type="AlphaFoldDB" id="M0LT06"/>
<name>M0LT06_9EURY</name>
<proteinExistence type="predicted"/>
<comment type="caution">
    <text evidence="2">The sequence shown here is derived from an EMBL/GenBank/DDBJ whole genome shotgun (WGS) entry which is preliminary data.</text>
</comment>
<evidence type="ECO:0000313" key="3">
    <source>
        <dbReference type="Proteomes" id="UP000011566"/>
    </source>
</evidence>
<reference evidence="2 3" key="1">
    <citation type="journal article" date="2014" name="PLoS Genet.">
        <title>Phylogenetically driven sequencing of extremely halophilic archaea reveals strategies for static and dynamic osmo-response.</title>
        <authorList>
            <person name="Becker E.A."/>
            <person name="Seitzer P.M."/>
            <person name="Tritt A."/>
            <person name="Larsen D."/>
            <person name="Krusor M."/>
            <person name="Yao A.I."/>
            <person name="Wu D."/>
            <person name="Madern D."/>
            <person name="Eisen J.A."/>
            <person name="Darling A.E."/>
            <person name="Facciotti M.T."/>
        </authorList>
    </citation>
    <scope>NUCLEOTIDE SEQUENCE [LARGE SCALE GENOMIC DNA]</scope>
    <source>
        <strain evidence="2 3">100A6</strain>
    </source>
</reference>
<keyword evidence="1" id="KW-0812">Transmembrane</keyword>
<accession>M0LT06</accession>
<gene>
    <name evidence="2" type="ORF">C447_13859</name>
</gene>
<dbReference type="Proteomes" id="UP000011566">
    <property type="component" value="Unassembled WGS sequence"/>
</dbReference>
<feature type="transmembrane region" description="Helical" evidence="1">
    <location>
        <begin position="6"/>
        <end position="29"/>
    </location>
</feature>
<protein>
    <submittedName>
        <fullName evidence="2">Uncharacterized protein</fullName>
    </submittedName>
</protein>
<evidence type="ECO:0000256" key="1">
    <source>
        <dbReference type="SAM" id="Phobius"/>
    </source>
</evidence>
<dbReference type="RefSeq" id="WP_007694895.1">
    <property type="nucleotide sequence ID" value="NZ_AJRK01000442.1"/>
</dbReference>
<dbReference type="OrthoDB" id="210014at2157"/>
<dbReference type="PATRIC" id="fig|1132509.6.peg.3241"/>
<evidence type="ECO:0000313" key="2">
    <source>
        <dbReference type="EMBL" id="EMA36697.1"/>
    </source>
</evidence>
<organism evidence="2 3">
    <name type="scientific">Halococcus hamelinensis 100A6</name>
    <dbReference type="NCBI Taxonomy" id="1132509"/>
    <lineage>
        <taxon>Archaea</taxon>
        <taxon>Methanobacteriati</taxon>
        <taxon>Methanobacteriota</taxon>
        <taxon>Stenosarchaea group</taxon>
        <taxon>Halobacteria</taxon>
        <taxon>Halobacteriales</taxon>
        <taxon>Halococcaceae</taxon>
        <taxon>Halococcus</taxon>
    </lineage>
</organism>
<dbReference type="EMBL" id="AOMB01000040">
    <property type="protein sequence ID" value="EMA36697.1"/>
    <property type="molecule type" value="Genomic_DNA"/>
</dbReference>
<keyword evidence="1" id="KW-1133">Transmembrane helix</keyword>
<keyword evidence="3" id="KW-1185">Reference proteome</keyword>
<sequence length="172" mass="18605">MKSRGVVWLVAVGITVFMLGGSIAGFPFVDESGTPSSDRSSETVVVTDFTPSEVHCGPGVQPGIRMLRMNAPTQHRSNYTIAGALPVRGPTAVLDEPRVKNGPTQFLVNITSPQAAYNPQNTSCAAFYRLEFTVPYAGTDPYSVLLLHNGRFVQQEYNSQFKNGTYVSGDLT</sequence>